<dbReference type="AlphaFoldDB" id="A0A814HIG1"/>
<protein>
    <recommendedName>
        <fullName evidence="9">Nuclear receptor domain-containing protein</fullName>
    </recommendedName>
</protein>
<keyword evidence="1" id="KW-0479">Metal-binding</keyword>
<dbReference type="PANTHER" id="PTHR24082">
    <property type="entry name" value="NUCLEAR HORMONE RECEPTOR"/>
    <property type="match status" value="1"/>
</dbReference>
<gene>
    <name evidence="10" type="ORF">EDS130_LOCUS15410</name>
</gene>
<evidence type="ECO:0000256" key="2">
    <source>
        <dbReference type="ARBA" id="ARBA00022771"/>
    </source>
</evidence>
<dbReference type="GO" id="GO:0008270">
    <property type="term" value="F:zinc ion binding"/>
    <property type="evidence" value="ECO:0007669"/>
    <property type="project" value="UniProtKB-KW"/>
</dbReference>
<reference evidence="10" key="1">
    <citation type="submission" date="2021-02" db="EMBL/GenBank/DDBJ databases">
        <authorList>
            <person name="Nowell W R."/>
        </authorList>
    </citation>
    <scope>NUCLEOTIDE SEQUENCE</scope>
</reference>
<keyword evidence="5" id="KW-0238">DNA-binding</keyword>
<keyword evidence="4" id="KW-0805">Transcription regulation</keyword>
<dbReference type="SMART" id="SM00399">
    <property type="entry name" value="ZnF_C4"/>
    <property type="match status" value="1"/>
</dbReference>
<dbReference type="OrthoDB" id="6159439at2759"/>
<dbReference type="GO" id="GO:0000978">
    <property type="term" value="F:RNA polymerase II cis-regulatory region sequence-specific DNA binding"/>
    <property type="evidence" value="ECO:0007669"/>
    <property type="project" value="TreeGrafter"/>
</dbReference>
<dbReference type="InterPro" id="IPR013088">
    <property type="entry name" value="Znf_NHR/GATA"/>
</dbReference>
<evidence type="ECO:0000256" key="6">
    <source>
        <dbReference type="ARBA" id="ARBA00023163"/>
    </source>
</evidence>
<keyword evidence="2" id="KW-0863">Zinc-finger</keyword>
<evidence type="ECO:0000256" key="1">
    <source>
        <dbReference type="ARBA" id="ARBA00022723"/>
    </source>
</evidence>
<dbReference type="Proteomes" id="UP000663852">
    <property type="component" value="Unassembled WGS sequence"/>
</dbReference>
<evidence type="ECO:0000256" key="8">
    <source>
        <dbReference type="ARBA" id="ARBA00023242"/>
    </source>
</evidence>
<accession>A0A814HIG1</accession>
<keyword evidence="3" id="KW-0862">Zinc</keyword>
<dbReference type="GO" id="GO:0030154">
    <property type="term" value="P:cell differentiation"/>
    <property type="evidence" value="ECO:0007669"/>
    <property type="project" value="TreeGrafter"/>
</dbReference>
<sequence length="418" mass="48172">MFTSEVTNNQTSTNPESFIKIRLDCRHDNVIFKILCTTAVGSVKHKLIGLNFVLAIGLNFGVSTCMPCKAFFRRNAIKLGVQQYVCHNDGDCIISYKFRRSCNCCRLAKCFRVGMDKGMILSDEERDARNQLVEINRLKRGKVPKQQCAKWMKSPVLLSMSPKPVNCLSPCDQVILSNIFHAYESTCTATKNPQFSCFPSIQHTSIHEFLNEFSALFPAFINYFKHIPEFEQINIDDKVSLVKYHFGVMININEPLMQPSPHKNLVATWLNVFGIDITRRLLQRNQILEQYIHDPILLKIILIVLVLSCNNYRVLDNSTFSGLYTDPLSILAAQNIYIELLWRYVLSRCDGVKDTVRFMNKLIMCILYLQNLDIYIDDYISGLHEELQQMNPLTQNMWPVDHEASDMNDNRIEGDVIF</sequence>
<evidence type="ECO:0000256" key="3">
    <source>
        <dbReference type="ARBA" id="ARBA00022833"/>
    </source>
</evidence>
<dbReference type="GO" id="GO:0004879">
    <property type="term" value="F:nuclear receptor activity"/>
    <property type="evidence" value="ECO:0007669"/>
    <property type="project" value="TreeGrafter"/>
</dbReference>
<dbReference type="GO" id="GO:0000122">
    <property type="term" value="P:negative regulation of transcription by RNA polymerase II"/>
    <property type="evidence" value="ECO:0007669"/>
    <property type="project" value="TreeGrafter"/>
</dbReference>
<dbReference type="Gene3D" id="1.10.565.10">
    <property type="entry name" value="Retinoid X Receptor"/>
    <property type="match status" value="1"/>
</dbReference>
<evidence type="ECO:0000259" key="9">
    <source>
        <dbReference type="PROSITE" id="PS51030"/>
    </source>
</evidence>
<dbReference type="SUPFAM" id="SSF48508">
    <property type="entry name" value="Nuclear receptor ligand-binding domain"/>
    <property type="match status" value="1"/>
</dbReference>
<keyword evidence="6" id="KW-0804">Transcription</keyword>
<comment type="caution">
    <text evidence="10">The sequence shown here is derived from an EMBL/GenBank/DDBJ whole genome shotgun (WGS) entry which is preliminary data.</text>
</comment>
<dbReference type="GO" id="GO:0045944">
    <property type="term" value="P:positive regulation of transcription by RNA polymerase II"/>
    <property type="evidence" value="ECO:0007669"/>
    <property type="project" value="TreeGrafter"/>
</dbReference>
<evidence type="ECO:0000256" key="7">
    <source>
        <dbReference type="ARBA" id="ARBA00023170"/>
    </source>
</evidence>
<dbReference type="InterPro" id="IPR001628">
    <property type="entry name" value="Znf_hrmn_rcpt"/>
</dbReference>
<dbReference type="PRINTS" id="PR00047">
    <property type="entry name" value="STROIDFINGER"/>
</dbReference>
<dbReference type="Gene3D" id="3.30.50.10">
    <property type="entry name" value="Erythroid Transcription Factor GATA-1, subunit A"/>
    <property type="match status" value="1"/>
</dbReference>
<keyword evidence="8" id="KW-0539">Nucleus</keyword>
<keyword evidence="7" id="KW-0675">Receptor</keyword>
<organism evidence="10 11">
    <name type="scientific">Adineta ricciae</name>
    <name type="common">Rotifer</name>
    <dbReference type="NCBI Taxonomy" id="249248"/>
    <lineage>
        <taxon>Eukaryota</taxon>
        <taxon>Metazoa</taxon>
        <taxon>Spiralia</taxon>
        <taxon>Gnathifera</taxon>
        <taxon>Rotifera</taxon>
        <taxon>Eurotatoria</taxon>
        <taxon>Bdelloidea</taxon>
        <taxon>Adinetida</taxon>
        <taxon>Adinetidae</taxon>
        <taxon>Adineta</taxon>
    </lineage>
</organism>
<dbReference type="EMBL" id="CAJNOJ010000065">
    <property type="protein sequence ID" value="CAF1011452.1"/>
    <property type="molecule type" value="Genomic_DNA"/>
</dbReference>
<proteinExistence type="predicted"/>
<evidence type="ECO:0000313" key="11">
    <source>
        <dbReference type="Proteomes" id="UP000663852"/>
    </source>
</evidence>
<name>A0A814HIG1_ADIRI</name>
<dbReference type="PANTHER" id="PTHR24082:SF283">
    <property type="entry name" value="NUCLEAR HORMONE RECEPTOR HR96"/>
    <property type="match status" value="1"/>
</dbReference>
<evidence type="ECO:0000256" key="4">
    <source>
        <dbReference type="ARBA" id="ARBA00023015"/>
    </source>
</evidence>
<dbReference type="SUPFAM" id="SSF57716">
    <property type="entry name" value="Glucocorticoid receptor-like (DNA-binding domain)"/>
    <property type="match status" value="1"/>
</dbReference>
<dbReference type="InterPro" id="IPR035500">
    <property type="entry name" value="NHR-like_dom_sf"/>
</dbReference>
<dbReference type="PROSITE" id="PS51030">
    <property type="entry name" value="NUCLEAR_REC_DBD_2"/>
    <property type="match status" value="1"/>
</dbReference>
<dbReference type="InterPro" id="IPR050234">
    <property type="entry name" value="Nuclear_hormone_rcpt_NR1"/>
</dbReference>
<dbReference type="Pfam" id="PF00105">
    <property type="entry name" value="zf-C4"/>
    <property type="match status" value="1"/>
</dbReference>
<evidence type="ECO:0000313" key="10">
    <source>
        <dbReference type="EMBL" id="CAF1011452.1"/>
    </source>
</evidence>
<feature type="domain" description="Nuclear receptor" evidence="9">
    <location>
        <begin position="33"/>
        <end position="122"/>
    </location>
</feature>
<evidence type="ECO:0000256" key="5">
    <source>
        <dbReference type="ARBA" id="ARBA00023125"/>
    </source>
</evidence>